<dbReference type="RefSeq" id="WP_207688018.1">
    <property type="nucleotide sequence ID" value="NZ_CP061799.1"/>
</dbReference>
<organism evidence="1 2">
    <name type="scientific">Desulfonema limicola</name>
    <dbReference type="NCBI Taxonomy" id="45656"/>
    <lineage>
        <taxon>Bacteria</taxon>
        <taxon>Pseudomonadati</taxon>
        <taxon>Thermodesulfobacteriota</taxon>
        <taxon>Desulfobacteria</taxon>
        <taxon>Desulfobacterales</taxon>
        <taxon>Desulfococcaceae</taxon>
        <taxon>Desulfonema</taxon>
    </lineage>
</organism>
<sequence>MPARDLYHNKCRNALVRDGWNITHDPLRLKWGVKDMYVDLGAEKILAAEKAGQKIGVEIKSFIGASELSDIETAIGQYFVYRSVMSRTEPDRKLYLAVHKEVFLDIFEEPLGKLLIEDYHVPMIVFDFRTEEIVRWAE</sequence>
<dbReference type="InterPro" id="IPR011335">
    <property type="entry name" value="Restrct_endonuc-II-like"/>
</dbReference>
<name>A0A975BB34_9BACT</name>
<evidence type="ECO:0000313" key="1">
    <source>
        <dbReference type="EMBL" id="QTA82052.1"/>
    </source>
</evidence>
<dbReference type="Gene3D" id="3.40.1350.10">
    <property type="match status" value="1"/>
</dbReference>
<dbReference type="SUPFAM" id="SSF52980">
    <property type="entry name" value="Restriction endonuclease-like"/>
    <property type="match status" value="1"/>
</dbReference>
<dbReference type="AlphaFoldDB" id="A0A975BB34"/>
<keyword evidence="2" id="KW-1185">Reference proteome</keyword>
<accession>A0A975BB34</accession>
<dbReference type="InterPro" id="IPR011856">
    <property type="entry name" value="tRNA_endonuc-like_dom_sf"/>
</dbReference>
<dbReference type="CDD" id="cd22366">
    <property type="entry name" value="XisH-like"/>
    <property type="match status" value="1"/>
</dbReference>
<dbReference type="InterPro" id="IPR014919">
    <property type="entry name" value="XisH"/>
</dbReference>
<dbReference type="Proteomes" id="UP000663720">
    <property type="component" value="Chromosome"/>
</dbReference>
<evidence type="ECO:0000313" key="2">
    <source>
        <dbReference type="Proteomes" id="UP000663720"/>
    </source>
</evidence>
<dbReference type="EMBL" id="CP061799">
    <property type="protein sequence ID" value="QTA82052.1"/>
    <property type="molecule type" value="Genomic_DNA"/>
</dbReference>
<reference evidence="1" key="1">
    <citation type="journal article" date="2021" name="Microb. Physiol.">
        <title>Proteogenomic Insights into the Physiology of Marine, Sulfate-Reducing, Filamentous Desulfonema limicola and Desulfonema magnum.</title>
        <authorList>
            <person name="Schnaars V."/>
            <person name="Wohlbrand L."/>
            <person name="Scheve S."/>
            <person name="Hinrichs C."/>
            <person name="Reinhardt R."/>
            <person name="Rabus R."/>
        </authorList>
    </citation>
    <scope>NUCLEOTIDE SEQUENCE</scope>
    <source>
        <strain evidence="1">5ac10</strain>
    </source>
</reference>
<dbReference type="GO" id="GO:0003676">
    <property type="term" value="F:nucleic acid binding"/>
    <property type="evidence" value="ECO:0007669"/>
    <property type="project" value="InterPro"/>
</dbReference>
<protein>
    <submittedName>
        <fullName evidence="1">XisH protein domain-conaining protein</fullName>
    </submittedName>
</protein>
<proteinExistence type="predicted"/>
<gene>
    <name evidence="1" type="ORF">dnl_44160</name>
</gene>
<dbReference type="Pfam" id="PF08814">
    <property type="entry name" value="XisH"/>
    <property type="match status" value="1"/>
</dbReference>
<dbReference type="KEGG" id="dli:dnl_44160"/>